<evidence type="ECO:0000313" key="2">
    <source>
        <dbReference type="Proteomes" id="UP001596067"/>
    </source>
</evidence>
<dbReference type="Pfam" id="PF18845">
    <property type="entry name" value="baeRF_family3"/>
    <property type="match status" value="1"/>
</dbReference>
<name>A0ABW1EU95_9ACTN</name>
<gene>
    <name evidence="1" type="ORF">ACFP0N_09440</name>
</gene>
<dbReference type="EMBL" id="JBHSOD010000008">
    <property type="protein sequence ID" value="MFC5885193.1"/>
    <property type="molecule type" value="Genomic_DNA"/>
</dbReference>
<accession>A0ABW1EU95</accession>
<proteinExistence type="predicted"/>
<dbReference type="SUPFAM" id="SSF55315">
    <property type="entry name" value="L30e-like"/>
    <property type="match status" value="1"/>
</dbReference>
<comment type="caution">
    <text evidence="1">The sequence shown here is derived from an EMBL/GenBank/DDBJ whole genome shotgun (WGS) entry which is preliminary data.</text>
</comment>
<dbReference type="InterPro" id="IPR029064">
    <property type="entry name" value="Ribosomal_eL30-like_sf"/>
</dbReference>
<dbReference type="Proteomes" id="UP001596067">
    <property type="component" value="Unassembled WGS sequence"/>
</dbReference>
<organism evidence="1 2">
    <name type="scientific">Kitasatospora aburaviensis</name>
    <dbReference type="NCBI Taxonomy" id="67265"/>
    <lineage>
        <taxon>Bacteria</taxon>
        <taxon>Bacillati</taxon>
        <taxon>Actinomycetota</taxon>
        <taxon>Actinomycetes</taxon>
        <taxon>Kitasatosporales</taxon>
        <taxon>Streptomycetaceae</taxon>
        <taxon>Kitasatospora</taxon>
    </lineage>
</organism>
<evidence type="ECO:0000313" key="1">
    <source>
        <dbReference type="EMBL" id="MFC5885193.1"/>
    </source>
</evidence>
<protein>
    <submittedName>
        <fullName evidence="1">Chemotaxis protein</fullName>
    </submittedName>
</protein>
<sequence>MYAAELTPTVLAELRRPRRYPAVSVLLPTHRREPDNTQDPVRLRNLVAEAKNRLHTDEAVSRADRLDVVDQLDRALREVDLVHAEDGLAIFAAPGEFQVWSLPRTVPARVVLSETYLTRNLVSAYIAGAPCWVLTVAADRVALFGGTGPRLVEHTSGRFPIDQVRPDWDVERQEQIGDVPSTFRDEETRRFLREADTALAAVLEADPRPLYVLGEAAALALLDEVGTAVKRATAQVPRGGLGHAAAAAVAEAVRPTVAQQGQRAVAEVHKRLDQARSDKALASGIDEVWQSVTLGRVALLAVEEDYWEPVSVADNHLVPAGAGAGEPEVREDMVDEIVERALDTGATVRFVPAGELADGGRIAAVLRY</sequence>
<dbReference type="InterPro" id="IPR041289">
    <property type="entry name" value="Bact_RF_family3"/>
</dbReference>
<dbReference type="Gene3D" id="3.30.1330.30">
    <property type="match status" value="1"/>
</dbReference>
<dbReference type="RefSeq" id="WP_313762043.1">
    <property type="nucleotide sequence ID" value="NZ_BAAAVH010000077.1"/>
</dbReference>
<reference evidence="2" key="1">
    <citation type="journal article" date="2019" name="Int. J. Syst. Evol. Microbiol.">
        <title>The Global Catalogue of Microorganisms (GCM) 10K type strain sequencing project: providing services to taxonomists for standard genome sequencing and annotation.</title>
        <authorList>
            <consortium name="The Broad Institute Genomics Platform"/>
            <consortium name="The Broad Institute Genome Sequencing Center for Infectious Disease"/>
            <person name="Wu L."/>
            <person name="Ma J."/>
        </authorList>
    </citation>
    <scope>NUCLEOTIDE SEQUENCE [LARGE SCALE GENOMIC DNA]</scope>
    <source>
        <strain evidence="2">CGMCC 4.1469</strain>
    </source>
</reference>
<keyword evidence="2" id="KW-1185">Reference proteome</keyword>